<sequence>MENSMSESDLIERLAAAVAARVKPALPLAVQLWNLEMIGAYLQRSPRVVGERIVTLPDFPKAIRLPAARAKKAGVEEEKDKGKSLPLWKAAEVIAWTEGHRDKVVGRPRRTD</sequence>
<gene>
    <name evidence="1" type="ORF">RR42_m1619</name>
</gene>
<evidence type="ECO:0000313" key="2">
    <source>
        <dbReference type="Proteomes" id="UP000031843"/>
    </source>
</evidence>
<keyword evidence="2" id="KW-1185">Reference proteome</keyword>
<dbReference type="AlphaFoldDB" id="A0A0C4YE15"/>
<organism evidence="1 2">
    <name type="scientific">Cupriavidus basilensis</name>
    <dbReference type="NCBI Taxonomy" id="68895"/>
    <lineage>
        <taxon>Bacteria</taxon>
        <taxon>Pseudomonadati</taxon>
        <taxon>Pseudomonadota</taxon>
        <taxon>Betaproteobacteria</taxon>
        <taxon>Burkholderiales</taxon>
        <taxon>Burkholderiaceae</taxon>
        <taxon>Cupriavidus</taxon>
    </lineage>
</organism>
<evidence type="ECO:0000313" key="1">
    <source>
        <dbReference type="EMBL" id="AJG19016.1"/>
    </source>
</evidence>
<dbReference type="KEGG" id="cbw:RR42_m1619"/>
<protein>
    <submittedName>
        <fullName evidence="1">Uncharacterized protein</fullName>
    </submittedName>
</protein>
<name>A0A0C4YE15_9BURK</name>
<dbReference type="Proteomes" id="UP000031843">
    <property type="component" value="Chromosome main"/>
</dbReference>
<dbReference type="EMBL" id="CP010536">
    <property type="protein sequence ID" value="AJG19016.1"/>
    <property type="molecule type" value="Genomic_DNA"/>
</dbReference>
<proteinExistence type="predicted"/>
<reference evidence="1 2" key="1">
    <citation type="journal article" date="2015" name="Genome Announc.">
        <title>Complete Genome Sequence of Cupriavidus basilensis 4G11, Isolated from the Oak Ridge Field Research Center Site.</title>
        <authorList>
            <person name="Ray J."/>
            <person name="Waters R.J."/>
            <person name="Skerker J.M."/>
            <person name="Kuehl J.V."/>
            <person name="Price M.N."/>
            <person name="Huang J."/>
            <person name="Chakraborty R."/>
            <person name="Arkin A.P."/>
            <person name="Deutschbauer A."/>
        </authorList>
    </citation>
    <scope>NUCLEOTIDE SEQUENCE [LARGE SCALE GENOMIC DNA]</scope>
    <source>
        <strain evidence="1">4G11</strain>
    </source>
</reference>
<dbReference type="STRING" id="68895.RR42_m1619"/>
<accession>A0A0C4YE15</accession>